<evidence type="ECO:0000256" key="2">
    <source>
        <dbReference type="ARBA" id="ARBA00023125"/>
    </source>
</evidence>
<dbReference type="InterPro" id="IPR009057">
    <property type="entry name" value="Homeodomain-like_sf"/>
</dbReference>
<evidence type="ECO:0000313" key="6">
    <source>
        <dbReference type="Proteomes" id="UP000555546"/>
    </source>
</evidence>
<dbReference type="RefSeq" id="WP_183648928.1">
    <property type="nucleotide sequence ID" value="NZ_JACIJG010000003.1"/>
</dbReference>
<dbReference type="GO" id="GO:0043565">
    <property type="term" value="F:sequence-specific DNA binding"/>
    <property type="evidence" value="ECO:0007669"/>
    <property type="project" value="InterPro"/>
</dbReference>
<dbReference type="Pfam" id="PF12833">
    <property type="entry name" value="HTH_18"/>
    <property type="match status" value="1"/>
</dbReference>
<keyword evidence="6" id="KW-1185">Reference proteome</keyword>
<comment type="caution">
    <text evidence="5">The sequence shown here is derived from an EMBL/GenBank/DDBJ whole genome shotgun (WGS) entry which is preliminary data.</text>
</comment>
<dbReference type="EMBL" id="JACIJG010000003">
    <property type="protein sequence ID" value="MBB5701177.1"/>
    <property type="molecule type" value="Genomic_DNA"/>
</dbReference>
<name>A0A7W9AV63_9HYPH</name>
<protein>
    <submittedName>
        <fullName evidence="5">AraC-like DNA-binding protein</fullName>
    </submittedName>
</protein>
<evidence type="ECO:0000259" key="4">
    <source>
        <dbReference type="PROSITE" id="PS01124"/>
    </source>
</evidence>
<evidence type="ECO:0000313" key="5">
    <source>
        <dbReference type="EMBL" id="MBB5701177.1"/>
    </source>
</evidence>
<keyword evidence="1" id="KW-0805">Transcription regulation</keyword>
<keyword evidence="3" id="KW-0804">Transcription</keyword>
<dbReference type="PROSITE" id="PS01124">
    <property type="entry name" value="HTH_ARAC_FAMILY_2"/>
    <property type="match status" value="1"/>
</dbReference>
<reference evidence="5 6" key="1">
    <citation type="submission" date="2020-08" db="EMBL/GenBank/DDBJ databases">
        <title>Genomic Encyclopedia of Type Strains, Phase IV (KMG-IV): sequencing the most valuable type-strain genomes for metagenomic binning, comparative biology and taxonomic classification.</title>
        <authorList>
            <person name="Goeker M."/>
        </authorList>
    </citation>
    <scope>NUCLEOTIDE SEQUENCE [LARGE SCALE GENOMIC DNA]</scope>
    <source>
        <strain evidence="5 6">DSM 26944</strain>
    </source>
</reference>
<dbReference type="GO" id="GO:0003700">
    <property type="term" value="F:DNA-binding transcription factor activity"/>
    <property type="evidence" value="ECO:0007669"/>
    <property type="project" value="InterPro"/>
</dbReference>
<keyword evidence="2 5" id="KW-0238">DNA-binding</keyword>
<dbReference type="InterPro" id="IPR018060">
    <property type="entry name" value="HTH_AraC"/>
</dbReference>
<dbReference type="AlphaFoldDB" id="A0A7W9AV63"/>
<evidence type="ECO:0000256" key="3">
    <source>
        <dbReference type="ARBA" id="ARBA00023163"/>
    </source>
</evidence>
<dbReference type="Gene3D" id="1.10.10.60">
    <property type="entry name" value="Homeodomain-like"/>
    <property type="match status" value="1"/>
</dbReference>
<gene>
    <name evidence="5" type="ORF">FHS76_001026</name>
</gene>
<dbReference type="SUPFAM" id="SSF46689">
    <property type="entry name" value="Homeodomain-like"/>
    <property type="match status" value="1"/>
</dbReference>
<feature type="domain" description="HTH araC/xylS-type" evidence="4">
    <location>
        <begin position="92"/>
        <end position="192"/>
    </location>
</feature>
<dbReference type="Proteomes" id="UP000555546">
    <property type="component" value="Unassembled WGS sequence"/>
</dbReference>
<organism evidence="5 6">
    <name type="scientific">Brucella daejeonensis</name>
    <dbReference type="NCBI Taxonomy" id="659015"/>
    <lineage>
        <taxon>Bacteria</taxon>
        <taxon>Pseudomonadati</taxon>
        <taxon>Pseudomonadota</taxon>
        <taxon>Alphaproteobacteria</taxon>
        <taxon>Hyphomicrobiales</taxon>
        <taxon>Brucellaceae</taxon>
        <taxon>Brucella/Ochrobactrum group</taxon>
        <taxon>Brucella</taxon>
    </lineage>
</organism>
<dbReference type="InterPro" id="IPR050204">
    <property type="entry name" value="AraC_XylS_family_regulators"/>
</dbReference>
<proteinExistence type="predicted"/>
<dbReference type="PANTHER" id="PTHR46796:SF6">
    <property type="entry name" value="ARAC SUBFAMILY"/>
    <property type="match status" value="1"/>
</dbReference>
<sequence length="239" mass="27063">MAGSRITLMVPREPLEKIIGWPDLHGRVLPRAAPMTRLLRSLIEGLYSTAGELTEAEASGVRENLLFLLRGGLTGRQNNPLEDLPISQPVRSRILDYINENLTDPLLSPQSILQRFRVSRSHLYRAFEADGGIARIIREKRLDRAYRFLLTQPGKPISFKEAAYHCGFRNGTQFNKAFRERFDMSPKDVQLIGASHVPADPIDFSYQEHISKVARSSLVQSQSEKAGHFDIETRQLVRA</sequence>
<evidence type="ECO:0000256" key="1">
    <source>
        <dbReference type="ARBA" id="ARBA00023015"/>
    </source>
</evidence>
<accession>A0A7W9AV63</accession>
<dbReference type="PANTHER" id="PTHR46796">
    <property type="entry name" value="HTH-TYPE TRANSCRIPTIONAL ACTIVATOR RHAS-RELATED"/>
    <property type="match status" value="1"/>
</dbReference>
<dbReference type="SMART" id="SM00342">
    <property type="entry name" value="HTH_ARAC"/>
    <property type="match status" value="1"/>
</dbReference>